<comment type="caution">
    <text evidence="4">The sequence shown here is derived from an EMBL/GenBank/DDBJ whole genome shotgun (WGS) entry which is preliminary data.</text>
</comment>
<dbReference type="AlphaFoldDB" id="A0A3P1YGD7"/>
<feature type="domain" description="Fibronectin type-III" evidence="3">
    <location>
        <begin position="59"/>
        <end position="157"/>
    </location>
</feature>
<dbReference type="InterPro" id="IPR013783">
    <property type="entry name" value="Ig-like_fold"/>
</dbReference>
<dbReference type="PROSITE" id="PS50853">
    <property type="entry name" value="FN3"/>
    <property type="match status" value="3"/>
</dbReference>
<feature type="domain" description="Fibronectin type-III" evidence="3">
    <location>
        <begin position="160"/>
        <end position="256"/>
    </location>
</feature>
<evidence type="ECO:0000256" key="1">
    <source>
        <dbReference type="ARBA" id="ARBA00022737"/>
    </source>
</evidence>
<evidence type="ECO:0000313" key="5">
    <source>
        <dbReference type="Proteomes" id="UP000279860"/>
    </source>
</evidence>
<dbReference type="SMART" id="SM00060">
    <property type="entry name" value="FN3"/>
    <property type="match status" value="3"/>
</dbReference>
<dbReference type="Proteomes" id="UP000279860">
    <property type="component" value="Unassembled WGS sequence"/>
</dbReference>
<dbReference type="RefSeq" id="WP_124791002.1">
    <property type="nucleotide sequence ID" value="NZ_RQYN01000124.1"/>
</dbReference>
<name>A0A3P1YGD7_TANFO</name>
<dbReference type="Gene3D" id="2.60.40.10">
    <property type="entry name" value="Immunoglobulins"/>
    <property type="match status" value="3"/>
</dbReference>
<dbReference type="CDD" id="cd00063">
    <property type="entry name" value="FN3"/>
    <property type="match status" value="3"/>
</dbReference>
<dbReference type="PANTHER" id="PTHR46708">
    <property type="entry name" value="TENASCIN"/>
    <property type="match status" value="1"/>
</dbReference>
<accession>A0A3P1YGD7</accession>
<feature type="region of interest" description="Disordered" evidence="2">
    <location>
        <begin position="362"/>
        <end position="383"/>
    </location>
</feature>
<dbReference type="EMBL" id="RQYN01000124">
    <property type="protein sequence ID" value="RRD69240.1"/>
    <property type="molecule type" value="Genomic_DNA"/>
</dbReference>
<sequence length="383" mass="42971">MDYHTVIGTTTHTLTGLEPNTVYRVQVWVKDEADNTIGYGIREVQTKAAGGGDGSDIQAPTPGSYGAITSTEHSITLNWTRGSDNVTPQNQLRYLVHYKKKSFIGGYNYHTAIATDITTETLTNLEHDTEYKMEVRVFDKADNAVDYGERIFKTKADTEPPKPGSYGPISITANSIGLQWTPATDNATPQEWLRYEVMWKKKSAESWNYSKSYPGKVSHKITGLEPYTEYLVNVQVEDRARKSSWYGRMTLKTLSPADTEKPKSGSYGTITFTDTTITLNWTPGSDDVTPQNWLRYLVEWKKASTGPTGAWNRSDLVYGMTSYTISGLDPDTEYDVNVRVYDEAIRFDYYGYKTVKTRVADKEKPKPGSYGTITSTANSITLN</sequence>
<evidence type="ECO:0000259" key="3">
    <source>
        <dbReference type="PROSITE" id="PS50853"/>
    </source>
</evidence>
<dbReference type="PANTHER" id="PTHR46708:SF2">
    <property type="entry name" value="FIBRONECTIN TYPE-III DOMAIN-CONTAINING PROTEIN"/>
    <property type="match status" value="1"/>
</dbReference>
<dbReference type="SUPFAM" id="SSF49265">
    <property type="entry name" value="Fibronectin type III"/>
    <property type="match status" value="2"/>
</dbReference>
<feature type="compositionally biased region" description="Polar residues" evidence="2">
    <location>
        <begin position="371"/>
        <end position="383"/>
    </location>
</feature>
<gene>
    <name evidence="4" type="ORF">EII41_13570</name>
</gene>
<protein>
    <recommendedName>
        <fullName evidence="3">Fibronectin type-III domain-containing protein</fullName>
    </recommendedName>
</protein>
<dbReference type="Pfam" id="PF00041">
    <property type="entry name" value="fn3"/>
    <property type="match status" value="3"/>
</dbReference>
<feature type="domain" description="Fibronectin type-III" evidence="3">
    <location>
        <begin position="261"/>
        <end position="360"/>
    </location>
</feature>
<organism evidence="4 5">
    <name type="scientific">Tannerella forsythia</name>
    <name type="common">Bacteroides forsythus</name>
    <dbReference type="NCBI Taxonomy" id="28112"/>
    <lineage>
        <taxon>Bacteria</taxon>
        <taxon>Pseudomonadati</taxon>
        <taxon>Bacteroidota</taxon>
        <taxon>Bacteroidia</taxon>
        <taxon>Bacteroidales</taxon>
        <taxon>Tannerellaceae</taxon>
        <taxon>Tannerella</taxon>
    </lineage>
</organism>
<dbReference type="InterPro" id="IPR050991">
    <property type="entry name" value="ECM_Regulatory_Proteins"/>
</dbReference>
<proteinExistence type="predicted"/>
<reference evidence="4 5" key="1">
    <citation type="submission" date="2018-11" db="EMBL/GenBank/DDBJ databases">
        <title>Genomes From Bacteria Associated with the Canine Oral Cavity: a Test Case for Automated Genome-Based Taxonomic Assignment.</title>
        <authorList>
            <person name="Coil D.A."/>
            <person name="Jospin G."/>
            <person name="Darling A.E."/>
            <person name="Wallis C."/>
            <person name="Davis I.J."/>
            <person name="Harris S."/>
            <person name="Eisen J.A."/>
            <person name="Holcombe L.J."/>
            <person name="O'Flynn C."/>
        </authorList>
    </citation>
    <scope>NUCLEOTIDE SEQUENCE [LARGE SCALE GENOMIC DNA]</scope>
    <source>
        <strain evidence="4 5">OH1426_COT-023</strain>
    </source>
</reference>
<keyword evidence="1" id="KW-0677">Repeat</keyword>
<evidence type="ECO:0000256" key="2">
    <source>
        <dbReference type="SAM" id="MobiDB-lite"/>
    </source>
</evidence>
<evidence type="ECO:0000313" key="4">
    <source>
        <dbReference type="EMBL" id="RRD69240.1"/>
    </source>
</evidence>
<dbReference type="InterPro" id="IPR003961">
    <property type="entry name" value="FN3_dom"/>
</dbReference>
<dbReference type="InterPro" id="IPR036116">
    <property type="entry name" value="FN3_sf"/>
</dbReference>